<evidence type="ECO:0000256" key="5">
    <source>
        <dbReference type="ARBA" id="ARBA00022970"/>
    </source>
</evidence>
<sequence length="240" mass="25766">MNLLEVTELDAGYGDLQVLFGVDLHVTKSEYVAIVGPNGAGKSTVMKAVVGLATHMGGEIRFDGEDITGLEPQTRIERGLGYVPQTENIFPTLTVEENLKIGGYLLGGLPDDRQEAVVEQFPILAERLDQRAGNLSGGQQQMLAMARALIPDPPVLLLDEPSAGLAPDLVDTVFDHIDAVNDRGVTVVIVEQNAKTALRRCDRGYVLTQGKNRYTDEGGALLNDPDVRRQFLGGGDSPTG</sequence>
<evidence type="ECO:0000256" key="3">
    <source>
        <dbReference type="ARBA" id="ARBA00022741"/>
    </source>
</evidence>
<organism evidence="7 8">
    <name type="scientific">Haloferax larsenii</name>
    <dbReference type="NCBI Taxonomy" id="302484"/>
    <lineage>
        <taxon>Archaea</taxon>
        <taxon>Methanobacteriati</taxon>
        <taxon>Methanobacteriota</taxon>
        <taxon>Stenosarchaea group</taxon>
        <taxon>Halobacteria</taxon>
        <taxon>Halobacteriales</taxon>
        <taxon>Haloferacaceae</taxon>
        <taxon>Haloferax</taxon>
    </lineage>
</organism>
<dbReference type="Proteomes" id="UP000183894">
    <property type="component" value="Unassembled WGS sequence"/>
</dbReference>
<dbReference type="GO" id="GO:0005524">
    <property type="term" value="F:ATP binding"/>
    <property type="evidence" value="ECO:0007669"/>
    <property type="project" value="UniProtKB-KW"/>
</dbReference>
<dbReference type="PANTHER" id="PTHR43820:SF7">
    <property type="entry name" value="BRANCHED-CHAIN AMINO ACID TRANSPORT ATP-BINDING PROTEIN LIVF-RELATED"/>
    <property type="match status" value="1"/>
</dbReference>
<accession>A0A1H7J1Y0</accession>
<dbReference type="Gene3D" id="3.40.50.300">
    <property type="entry name" value="P-loop containing nucleotide triphosphate hydrolases"/>
    <property type="match status" value="1"/>
</dbReference>
<dbReference type="GO" id="GO:0015658">
    <property type="term" value="F:branched-chain amino acid transmembrane transporter activity"/>
    <property type="evidence" value="ECO:0007669"/>
    <property type="project" value="TreeGrafter"/>
</dbReference>
<evidence type="ECO:0000256" key="2">
    <source>
        <dbReference type="ARBA" id="ARBA00022448"/>
    </source>
</evidence>
<dbReference type="InterPro" id="IPR027417">
    <property type="entry name" value="P-loop_NTPase"/>
</dbReference>
<dbReference type="InterPro" id="IPR052156">
    <property type="entry name" value="BCAA_Transport_ATP-bd_LivF"/>
</dbReference>
<dbReference type="Pfam" id="PF00005">
    <property type="entry name" value="ABC_tran"/>
    <property type="match status" value="1"/>
</dbReference>
<dbReference type="OrthoDB" id="97750at2157"/>
<dbReference type="PROSITE" id="PS00211">
    <property type="entry name" value="ABC_TRANSPORTER_1"/>
    <property type="match status" value="1"/>
</dbReference>
<evidence type="ECO:0000256" key="4">
    <source>
        <dbReference type="ARBA" id="ARBA00022840"/>
    </source>
</evidence>
<protein>
    <submittedName>
        <fullName evidence="7">Amino acid/amide ABC transporter ATP-binding protein 2, HAAT family</fullName>
    </submittedName>
</protein>
<evidence type="ECO:0000259" key="6">
    <source>
        <dbReference type="PROSITE" id="PS50893"/>
    </source>
</evidence>
<dbReference type="PROSITE" id="PS50893">
    <property type="entry name" value="ABC_TRANSPORTER_2"/>
    <property type="match status" value="1"/>
</dbReference>
<evidence type="ECO:0000256" key="1">
    <source>
        <dbReference type="ARBA" id="ARBA00005417"/>
    </source>
</evidence>
<dbReference type="CDD" id="cd03224">
    <property type="entry name" value="ABC_TM1139_LivF_branched"/>
    <property type="match status" value="1"/>
</dbReference>
<name>A0A1H7J1Y0_HALLR</name>
<keyword evidence="3" id="KW-0547">Nucleotide-binding</keyword>
<keyword evidence="5" id="KW-0029">Amino-acid transport</keyword>
<proteinExistence type="inferred from homology"/>
<dbReference type="InterPro" id="IPR017871">
    <property type="entry name" value="ABC_transporter-like_CS"/>
</dbReference>
<keyword evidence="2" id="KW-0813">Transport</keyword>
<dbReference type="InterPro" id="IPR003593">
    <property type="entry name" value="AAA+_ATPase"/>
</dbReference>
<dbReference type="RefSeq" id="WP_074792493.1">
    <property type="nucleotide sequence ID" value="NZ_FOAD01000001.1"/>
</dbReference>
<gene>
    <name evidence="7" type="ORF">SAMN04488691_1011086</name>
</gene>
<dbReference type="GO" id="GO:0015807">
    <property type="term" value="P:L-amino acid transport"/>
    <property type="evidence" value="ECO:0007669"/>
    <property type="project" value="TreeGrafter"/>
</dbReference>
<dbReference type="EMBL" id="FOAD01000001">
    <property type="protein sequence ID" value="SEK68763.1"/>
    <property type="molecule type" value="Genomic_DNA"/>
</dbReference>
<dbReference type="SMART" id="SM00382">
    <property type="entry name" value="AAA"/>
    <property type="match status" value="1"/>
</dbReference>
<feature type="domain" description="ABC transporter" evidence="6">
    <location>
        <begin position="1"/>
        <end position="234"/>
    </location>
</feature>
<evidence type="ECO:0000313" key="8">
    <source>
        <dbReference type="Proteomes" id="UP000183894"/>
    </source>
</evidence>
<keyword evidence="4 7" id="KW-0067">ATP-binding</keyword>
<evidence type="ECO:0000313" key="7">
    <source>
        <dbReference type="EMBL" id="SEK68763.1"/>
    </source>
</evidence>
<dbReference type="GO" id="GO:0016887">
    <property type="term" value="F:ATP hydrolysis activity"/>
    <property type="evidence" value="ECO:0007669"/>
    <property type="project" value="InterPro"/>
</dbReference>
<dbReference type="InterPro" id="IPR003439">
    <property type="entry name" value="ABC_transporter-like_ATP-bd"/>
</dbReference>
<dbReference type="PANTHER" id="PTHR43820">
    <property type="entry name" value="HIGH-AFFINITY BRANCHED-CHAIN AMINO ACID TRANSPORT ATP-BINDING PROTEIN LIVF"/>
    <property type="match status" value="1"/>
</dbReference>
<dbReference type="SUPFAM" id="SSF52540">
    <property type="entry name" value="P-loop containing nucleoside triphosphate hydrolases"/>
    <property type="match status" value="1"/>
</dbReference>
<reference evidence="7 8" key="1">
    <citation type="submission" date="2016-10" db="EMBL/GenBank/DDBJ databases">
        <authorList>
            <person name="de Groot N.N."/>
        </authorList>
    </citation>
    <scope>NUCLEOTIDE SEQUENCE [LARGE SCALE GENOMIC DNA]</scope>
    <source>
        <strain evidence="7 8">CDM_5</strain>
    </source>
</reference>
<dbReference type="AlphaFoldDB" id="A0A1H7J1Y0"/>
<comment type="similarity">
    <text evidence="1">Belongs to the ABC transporter superfamily.</text>
</comment>